<gene>
    <name evidence="2" type="primary">PBP7_OM</name>
</gene>
<feature type="chain" id="PRO_5016856420" evidence="1">
    <location>
        <begin position="18"/>
        <end position="150"/>
    </location>
</feature>
<keyword evidence="1" id="KW-0732">Signal</keyword>
<sequence length="150" mass="17219">MKQTLLLLLTLVVSTMSFNEDFLHITSKYLNLTTDAVMTCINMTSITYEDLMHLDVIEEENLQTDNTALKVGCMFSCFMQTKELMINAHIDTNKMKEVTSSKCKSPEEVALRFQILDTCSERVRNMTNECKVSLNFILCLMNEVQRLLGE</sequence>
<reference evidence="2" key="1">
    <citation type="journal article" date="2017" name="Toxins">
        <title>Combined Venom Gland Transcriptomic and Venom Peptidomic Analysis of the Predatory Ant Odontomachus monticola.</title>
        <authorList>
            <person name="Kazuma K."/>
            <person name="Masuko K."/>
            <person name="Konno K."/>
            <person name="Inagaki H."/>
        </authorList>
    </citation>
    <scope>NUCLEOTIDE SEQUENCE</scope>
    <source>
        <tissue evidence="2">Venom gland and sac</tissue>
    </source>
</reference>
<proteinExistence type="evidence at transcript level"/>
<name>A0A348G659_ODOMO</name>
<organism evidence="2">
    <name type="scientific">Odontomachus monticola</name>
    <name type="common">Trap-jaw ant</name>
    <dbReference type="NCBI Taxonomy" id="613454"/>
    <lineage>
        <taxon>Eukaryota</taxon>
        <taxon>Metazoa</taxon>
        <taxon>Ecdysozoa</taxon>
        <taxon>Arthropoda</taxon>
        <taxon>Hexapoda</taxon>
        <taxon>Insecta</taxon>
        <taxon>Pterygota</taxon>
        <taxon>Neoptera</taxon>
        <taxon>Endopterygota</taxon>
        <taxon>Hymenoptera</taxon>
        <taxon>Apocrita</taxon>
        <taxon>Aculeata</taxon>
        <taxon>Formicoidea</taxon>
        <taxon>Formicidae</taxon>
        <taxon>Ponerinae</taxon>
        <taxon>Ponerini</taxon>
        <taxon>Odontomachus</taxon>
    </lineage>
</organism>
<dbReference type="SUPFAM" id="SSF47565">
    <property type="entry name" value="Insect pheromone/odorant-binding proteins"/>
    <property type="match status" value="1"/>
</dbReference>
<evidence type="ECO:0000256" key="1">
    <source>
        <dbReference type="SAM" id="SignalP"/>
    </source>
</evidence>
<accession>A0A348G659</accession>
<evidence type="ECO:0000313" key="2">
    <source>
        <dbReference type="EMBL" id="BBF97932.1"/>
    </source>
</evidence>
<dbReference type="InterPro" id="IPR036728">
    <property type="entry name" value="PBP_GOBP_sf"/>
</dbReference>
<dbReference type="GO" id="GO:0005549">
    <property type="term" value="F:odorant binding"/>
    <property type="evidence" value="ECO:0007669"/>
    <property type="project" value="InterPro"/>
</dbReference>
<feature type="signal peptide" evidence="1">
    <location>
        <begin position="1"/>
        <end position="17"/>
    </location>
</feature>
<dbReference type="Gene3D" id="1.10.238.20">
    <property type="entry name" value="Pheromone/general odorant binding protein domain"/>
    <property type="match status" value="1"/>
</dbReference>
<protein>
    <submittedName>
        <fullName evidence="2">Pheromone binding protein 7</fullName>
    </submittedName>
</protein>
<dbReference type="CDD" id="cd23992">
    <property type="entry name" value="PBP_GOBP"/>
    <property type="match status" value="1"/>
</dbReference>
<dbReference type="EMBL" id="FX985600">
    <property type="protein sequence ID" value="BBF97932.1"/>
    <property type="molecule type" value="mRNA"/>
</dbReference>
<dbReference type="AlphaFoldDB" id="A0A348G659"/>